<protein>
    <submittedName>
        <fullName evidence="2">Uncharacterized protein</fullName>
    </submittedName>
</protein>
<gene>
    <name evidence="2" type="ORF">ZEAMMB73_Zm00001d035885</name>
</gene>
<dbReference type="AlphaFoldDB" id="A0A1D6LJ97"/>
<reference evidence="2" key="1">
    <citation type="submission" date="2015-12" db="EMBL/GenBank/DDBJ databases">
        <title>Update maize B73 reference genome by single molecule sequencing technologies.</title>
        <authorList>
            <consortium name="Maize Genome Sequencing Project"/>
            <person name="Ware D."/>
        </authorList>
    </citation>
    <scope>NUCLEOTIDE SEQUENCE</scope>
    <source>
        <tissue evidence="2">Seedling</tissue>
    </source>
</reference>
<dbReference type="InParanoid" id="A0A1D6LJ97"/>
<dbReference type="EMBL" id="CM000782">
    <property type="protein sequence ID" value="AQK79837.1"/>
    <property type="molecule type" value="Genomic_DNA"/>
</dbReference>
<feature type="region of interest" description="Disordered" evidence="1">
    <location>
        <begin position="1"/>
        <end position="138"/>
    </location>
</feature>
<feature type="compositionally biased region" description="Basic and acidic residues" evidence="1">
    <location>
        <begin position="194"/>
        <end position="212"/>
    </location>
</feature>
<feature type="region of interest" description="Disordered" evidence="1">
    <location>
        <begin position="184"/>
        <end position="220"/>
    </location>
</feature>
<evidence type="ECO:0000256" key="1">
    <source>
        <dbReference type="SAM" id="MobiDB-lite"/>
    </source>
</evidence>
<feature type="compositionally biased region" description="Basic and acidic residues" evidence="1">
    <location>
        <begin position="63"/>
        <end position="73"/>
    </location>
</feature>
<feature type="compositionally biased region" description="Basic and acidic residues" evidence="1">
    <location>
        <begin position="111"/>
        <end position="138"/>
    </location>
</feature>
<feature type="compositionally biased region" description="Acidic residues" evidence="1">
    <location>
        <begin position="94"/>
        <end position="106"/>
    </location>
</feature>
<name>A0A1D6LJ97_MAIZE</name>
<organism evidence="2">
    <name type="scientific">Zea mays</name>
    <name type="common">Maize</name>
    <dbReference type="NCBI Taxonomy" id="4577"/>
    <lineage>
        <taxon>Eukaryota</taxon>
        <taxon>Viridiplantae</taxon>
        <taxon>Streptophyta</taxon>
        <taxon>Embryophyta</taxon>
        <taxon>Tracheophyta</taxon>
        <taxon>Spermatophyta</taxon>
        <taxon>Magnoliopsida</taxon>
        <taxon>Liliopsida</taxon>
        <taxon>Poales</taxon>
        <taxon>Poaceae</taxon>
        <taxon>PACMAD clade</taxon>
        <taxon>Panicoideae</taxon>
        <taxon>Andropogonodae</taxon>
        <taxon>Andropogoneae</taxon>
        <taxon>Tripsacinae</taxon>
        <taxon>Zea</taxon>
    </lineage>
</organism>
<accession>A0A1D6LJ97</accession>
<proteinExistence type="predicted"/>
<evidence type="ECO:0000313" key="2">
    <source>
        <dbReference type="EMBL" id="AQK79837.1"/>
    </source>
</evidence>
<sequence length="220" mass="23802">MDHASSAGTGERRRLPRPGRTGGHRPEERPQRGLPSVVDPPAADDRHDHQLPALAPRLFSVAEGKEALVEEPAHGGQLTRRRWDWELQTRSAMEEDGGAGESEDGGSEVGGGDRRSQLCASREIDRGGKDRERDWGEWRRSVAAANVEGEHEIGGRGSRLSARRWNGGAICTCAMALRPRLAPAGEFGVGGERGGPEGRDATDAWESRGGEHRGRRIGRG</sequence>